<dbReference type="PANTHER" id="PTHR43358">
    <property type="entry name" value="ALPHA/BETA-HYDROLASE"/>
    <property type="match status" value="1"/>
</dbReference>
<dbReference type="Gene3D" id="3.40.50.1820">
    <property type="entry name" value="alpha/beta hydrolase"/>
    <property type="match status" value="1"/>
</dbReference>
<feature type="transmembrane region" description="Helical" evidence="1">
    <location>
        <begin position="7"/>
        <end position="27"/>
    </location>
</feature>
<keyword evidence="3" id="KW-0378">Hydrolase</keyword>
<organism evidence="3 4">
    <name type="scientific">Clostridium aestuarii</name>
    <dbReference type="NCBI Taxonomy" id="338193"/>
    <lineage>
        <taxon>Bacteria</taxon>
        <taxon>Bacillati</taxon>
        <taxon>Bacillota</taxon>
        <taxon>Clostridia</taxon>
        <taxon>Eubacteriales</taxon>
        <taxon>Clostridiaceae</taxon>
        <taxon>Clostridium</taxon>
    </lineage>
</organism>
<dbReference type="InterPro" id="IPR000073">
    <property type="entry name" value="AB_hydrolase_1"/>
</dbReference>
<sequence length="300" mass="34580">MHIIITLLIISSLLLIFIGFYFSNLVINPKIRDYDSTYTKEIKTGKIIKENFEKLQNEILKIKSPYGYTLNAIFFPNNSSKKVIIFSHGITCNLNTSIKYMNIFLKRDFNILIYDHRNHGKSEGKYTTFGYYEKYDLKTCVDWILNRIGHDAIIGIHGESMGASTALQTCAIDDRVAFYIADCPFSDLTEILKFRLKEEYKFLCCPIIPIASLFSKIRTGMSFKDVSPIKSINNNNTPIFFIHGENDNYIPKEMSIDMYTIKTGPKKLYISPNADHAEAYLKNKKEYDKLVGEFLKEIGL</sequence>
<reference evidence="3" key="1">
    <citation type="submission" date="2022-12" db="EMBL/GenBank/DDBJ databases">
        <authorList>
            <person name="Wang J."/>
        </authorList>
    </citation>
    <scope>NUCLEOTIDE SEQUENCE</scope>
    <source>
        <strain evidence="3">HY-45-18</strain>
    </source>
</reference>
<keyword evidence="1" id="KW-0812">Transmembrane</keyword>
<evidence type="ECO:0000313" key="4">
    <source>
        <dbReference type="Proteomes" id="UP001078443"/>
    </source>
</evidence>
<evidence type="ECO:0000313" key="3">
    <source>
        <dbReference type="EMBL" id="MCY6482856.1"/>
    </source>
</evidence>
<proteinExistence type="predicted"/>
<dbReference type="PANTHER" id="PTHR43358:SF5">
    <property type="entry name" value="EXPORTED PROTEIN"/>
    <property type="match status" value="1"/>
</dbReference>
<dbReference type="GO" id="GO:0016787">
    <property type="term" value="F:hydrolase activity"/>
    <property type="evidence" value="ECO:0007669"/>
    <property type="project" value="UniProtKB-KW"/>
</dbReference>
<name>A0ABT4CV61_9CLOT</name>
<protein>
    <submittedName>
        <fullName evidence="3">Alpha/beta hydrolase</fullName>
    </submittedName>
</protein>
<comment type="caution">
    <text evidence="3">The sequence shown here is derived from an EMBL/GenBank/DDBJ whole genome shotgun (WGS) entry which is preliminary data.</text>
</comment>
<keyword evidence="1" id="KW-1133">Transmembrane helix</keyword>
<dbReference type="RefSeq" id="WP_268039123.1">
    <property type="nucleotide sequence ID" value="NZ_JAPQER010000001.1"/>
</dbReference>
<feature type="domain" description="AB hydrolase-1" evidence="2">
    <location>
        <begin position="83"/>
        <end position="195"/>
    </location>
</feature>
<dbReference type="Proteomes" id="UP001078443">
    <property type="component" value="Unassembled WGS sequence"/>
</dbReference>
<keyword evidence="4" id="KW-1185">Reference proteome</keyword>
<dbReference type="EMBL" id="JAPQER010000001">
    <property type="protein sequence ID" value="MCY6482856.1"/>
    <property type="molecule type" value="Genomic_DNA"/>
</dbReference>
<keyword evidence="1" id="KW-0472">Membrane</keyword>
<gene>
    <name evidence="3" type="ORF">OW763_00620</name>
</gene>
<accession>A0ABT4CV61</accession>
<dbReference type="InterPro" id="IPR052920">
    <property type="entry name" value="DNA-binding_regulatory"/>
</dbReference>
<dbReference type="InterPro" id="IPR029058">
    <property type="entry name" value="AB_hydrolase_fold"/>
</dbReference>
<evidence type="ECO:0000259" key="2">
    <source>
        <dbReference type="Pfam" id="PF00561"/>
    </source>
</evidence>
<evidence type="ECO:0000256" key="1">
    <source>
        <dbReference type="SAM" id="Phobius"/>
    </source>
</evidence>
<dbReference type="Pfam" id="PF00561">
    <property type="entry name" value="Abhydrolase_1"/>
    <property type="match status" value="1"/>
</dbReference>
<dbReference type="SUPFAM" id="SSF53474">
    <property type="entry name" value="alpha/beta-Hydrolases"/>
    <property type="match status" value="1"/>
</dbReference>